<comment type="catalytic activity">
    <reaction evidence="1">
        <text>ATP + protein L-histidine = ADP + protein N-phospho-L-histidine.</text>
        <dbReference type="EC" id="2.7.13.3"/>
    </reaction>
</comment>
<keyword evidence="4" id="KW-0808">Transferase</keyword>
<evidence type="ECO:0000313" key="10">
    <source>
        <dbReference type="EMBL" id="MFC4158338.1"/>
    </source>
</evidence>
<dbReference type="PANTHER" id="PTHR42878">
    <property type="entry name" value="TWO-COMPONENT HISTIDINE KINASE"/>
    <property type="match status" value="1"/>
</dbReference>
<dbReference type="PROSITE" id="PS50110">
    <property type="entry name" value="RESPONSE_REGULATORY"/>
    <property type="match status" value="1"/>
</dbReference>
<evidence type="ECO:0000256" key="7">
    <source>
        <dbReference type="SAM" id="MobiDB-lite"/>
    </source>
</evidence>
<dbReference type="InterPro" id="IPR003661">
    <property type="entry name" value="HisK_dim/P_dom"/>
</dbReference>
<dbReference type="InterPro" id="IPR004358">
    <property type="entry name" value="Sig_transdc_His_kin-like_C"/>
</dbReference>
<accession>A0ABV8MJM1</accession>
<evidence type="ECO:0000256" key="3">
    <source>
        <dbReference type="ARBA" id="ARBA00022553"/>
    </source>
</evidence>
<dbReference type="Gene3D" id="3.40.50.2300">
    <property type="match status" value="1"/>
</dbReference>
<evidence type="ECO:0000259" key="8">
    <source>
        <dbReference type="PROSITE" id="PS50109"/>
    </source>
</evidence>
<feature type="region of interest" description="Disordered" evidence="7">
    <location>
        <begin position="256"/>
        <end position="278"/>
    </location>
</feature>
<dbReference type="InterPro" id="IPR011006">
    <property type="entry name" value="CheY-like_superfamily"/>
</dbReference>
<evidence type="ECO:0000256" key="1">
    <source>
        <dbReference type="ARBA" id="ARBA00000085"/>
    </source>
</evidence>
<keyword evidence="5" id="KW-0418">Kinase</keyword>
<dbReference type="SMART" id="SM00448">
    <property type="entry name" value="REC"/>
    <property type="match status" value="1"/>
</dbReference>
<dbReference type="InterPro" id="IPR036890">
    <property type="entry name" value="HATPase_C_sf"/>
</dbReference>
<evidence type="ECO:0000256" key="5">
    <source>
        <dbReference type="ARBA" id="ARBA00022777"/>
    </source>
</evidence>
<dbReference type="PROSITE" id="PS50109">
    <property type="entry name" value="HIS_KIN"/>
    <property type="match status" value="1"/>
</dbReference>
<dbReference type="RefSeq" id="WP_378160900.1">
    <property type="nucleotide sequence ID" value="NZ_JBHSBU010000001.1"/>
</dbReference>
<dbReference type="SUPFAM" id="SSF55781">
    <property type="entry name" value="GAF domain-like"/>
    <property type="match status" value="1"/>
</dbReference>
<dbReference type="EMBL" id="JBHSBU010000001">
    <property type="protein sequence ID" value="MFC4158338.1"/>
    <property type="molecule type" value="Genomic_DNA"/>
</dbReference>
<dbReference type="InterPro" id="IPR036097">
    <property type="entry name" value="HisK_dim/P_sf"/>
</dbReference>
<dbReference type="PANTHER" id="PTHR42878:SF15">
    <property type="entry name" value="BACTERIOPHYTOCHROME"/>
    <property type="match status" value="1"/>
</dbReference>
<dbReference type="Pfam" id="PF00072">
    <property type="entry name" value="Response_reg"/>
    <property type="match status" value="1"/>
</dbReference>
<keyword evidence="11" id="KW-1185">Reference proteome</keyword>
<dbReference type="SMART" id="SM00388">
    <property type="entry name" value="HisKA"/>
    <property type="match status" value="1"/>
</dbReference>
<dbReference type="InterPro" id="IPR029016">
    <property type="entry name" value="GAF-like_dom_sf"/>
</dbReference>
<dbReference type="SUPFAM" id="SSF52172">
    <property type="entry name" value="CheY-like"/>
    <property type="match status" value="1"/>
</dbReference>
<dbReference type="Pfam" id="PF00512">
    <property type="entry name" value="HisKA"/>
    <property type="match status" value="1"/>
</dbReference>
<keyword evidence="3 6" id="KW-0597">Phosphoprotein</keyword>
<evidence type="ECO:0000256" key="6">
    <source>
        <dbReference type="PROSITE-ProRule" id="PRU00169"/>
    </source>
</evidence>
<dbReference type="PRINTS" id="PR00344">
    <property type="entry name" value="BCTRLSENSOR"/>
</dbReference>
<sequence>MMELLEPSSPVRILIAEDSPAQAEQLRYLLESQHFSVLMAGNGRIALETASRQRPNIIITDVVMPEMDGYELCAAIKADPALRDIPVVIVTALSNWDDMTRSLECGADNFLRKPYDPQILVSRLNHILMNQELRRRRPAQSVEAEIPLLLDGKTHLINTQREQMVDLLVSTYQETLRMNEELQARQREISHANQVLRSLNRIVDTLLDADTAAEIGRRALAGLVSLPAFAGGWIDWYDEPLPTQAAGSVNAEQVAEHGASGCQPSGSPGVKPCPTLGGEPHASASLRVDQLNVGAIHVVPAHGVRFGEAELKILGTIASQISIALARVRLLASLKQRAVQLESANRELESFSYSVSHDLRSPLRAIDGFSRLLQTKESNSLSSEGLRLLNVIRDSTSRMNQLINDLLAFSHLNTAKLATVEFDITAQVRNVFEEVRGECEGKPVDFSLRPLPPAFGDRSLLRQVWTNLLSNAIKYSGQRERIEIEVSGIDSGIETIYAVADHGAGFNMAYYDKLFGVFQRLHSDQQFQGTGIGLANVKRIVSRHGGRVWADGRPGEGATFYFSLPKGNVAKSV</sequence>
<organism evidence="10 11">
    <name type="scientific">Chitinimonas lacunae</name>
    <dbReference type="NCBI Taxonomy" id="1963018"/>
    <lineage>
        <taxon>Bacteria</taxon>
        <taxon>Pseudomonadati</taxon>
        <taxon>Pseudomonadota</taxon>
        <taxon>Betaproteobacteria</taxon>
        <taxon>Neisseriales</taxon>
        <taxon>Chitinibacteraceae</taxon>
        <taxon>Chitinimonas</taxon>
    </lineage>
</organism>
<dbReference type="Proteomes" id="UP001595791">
    <property type="component" value="Unassembled WGS sequence"/>
</dbReference>
<evidence type="ECO:0000259" key="9">
    <source>
        <dbReference type="PROSITE" id="PS50110"/>
    </source>
</evidence>
<dbReference type="EC" id="2.7.13.3" evidence="2"/>
<feature type="domain" description="Response regulatory" evidence="9">
    <location>
        <begin position="12"/>
        <end position="128"/>
    </location>
</feature>
<proteinExistence type="predicted"/>
<reference evidence="11" key="1">
    <citation type="journal article" date="2019" name="Int. J. Syst. Evol. Microbiol.">
        <title>The Global Catalogue of Microorganisms (GCM) 10K type strain sequencing project: providing services to taxonomists for standard genome sequencing and annotation.</title>
        <authorList>
            <consortium name="The Broad Institute Genomics Platform"/>
            <consortium name="The Broad Institute Genome Sequencing Center for Infectious Disease"/>
            <person name="Wu L."/>
            <person name="Ma J."/>
        </authorList>
    </citation>
    <scope>NUCLEOTIDE SEQUENCE [LARGE SCALE GENOMIC DNA]</scope>
    <source>
        <strain evidence="11">LMG 29894</strain>
    </source>
</reference>
<dbReference type="SUPFAM" id="SSF55874">
    <property type="entry name" value="ATPase domain of HSP90 chaperone/DNA topoisomerase II/histidine kinase"/>
    <property type="match status" value="1"/>
</dbReference>
<evidence type="ECO:0000256" key="4">
    <source>
        <dbReference type="ARBA" id="ARBA00022679"/>
    </source>
</evidence>
<dbReference type="SMART" id="SM00387">
    <property type="entry name" value="HATPase_c"/>
    <property type="match status" value="1"/>
</dbReference>
<dbReference type="CDD" id="cd00082">
    <property type="entry name" value="HisKA"/>
    <property type="match status" value="1"/>
</dbReference>
<protein>
    <recommendedName>
        <fullName evidence="2">histidine kinase</fullName>
        <ecNumber evidence="2">2.7.13.3</ecNumber>
    </recommendedName>
</protein>
<evidence type="ECO:0000313" key="11">
    <source>
        <dbReference type="Proteomes" id="UP001595791"/>
    </source>
</evidence>
<evidence type="ECO:0000256" key="2">
    <source>
        <dbReference type="ARBA" id="ARBA00012438"/>
    </source>
</evidence>
<dbReference type="InterPro" id="IPR003594">
    <property type="entry name" value="HATPase_dom"/>
</dbReference>
<dbReference type="InterPro" id="IPR001789">
    <property type="entry name" value="Sig_transdc_resp-reg_receiver"/>
</dbReference>
<dbReference type="Pfam" id="PF02518">
    <property type="entry name" value="HATPase_c"/>
    <property type="match status" value="1"/>
</dbReference>
<comment type="caution">
    <text evidence="10">The sequence shown here is derived from an EMBL/GenBank/DDBJ whole genome shotgun (WGS) entry which is preliminary data.</text>
</comment>
<dbReference type="Gene3D" id="3.30.450.40">
    <property type="match status" value="1"/>
</dbReference>
<name>A0ABV8MJM1_9NEIS</name>
<dbReference type="SUPFAM" id="SSF47384">
    <property type="entry name" value="Homodimeric domain of signal transducing histidine kinase"/>
    <property type="match status" value="1"/>
</dbReference>
<dbReference type="InterPro" id="IPR005467">
    <property type="entry name" value="His_kinase_dom"/>
</dbReference>
<gene>
    <name evidence="10" type="ORF">ACFOW7_03090</name>
</gene>
<dbReference type="InterPro" id="IPR050351">
    <property type="entry name" value="BphY/WalK/GraS-like"/>
</dbReference>
<feature type="modified residue" description="4-aspartylphosphate" evidence="6">
    <location>
        <position position="61"/>
    </location>
</feature>
<feature type="domain" description="Histidine kinase" evidence="8">
    <location>
        <begin position="354"/>
        <end position="568"/>
    </location>
</feature>
<dbReference type="Gene3D" id="3.30.565.10">
    <property type="entry name" value="Histidine kinase-like ATPase, C-terminal domain"/>
    <property type="match status" value="1"/>
</dbReference>
<dbReference type="Gene3D" id="1.10.287.130">
    <property type="match status" value="1"/>
</dbReference>